<accession>A0A3N2H2G8</accession>
<evidence type="ECO:0000259" key="1">
    <source>
        <dbReference type="Pfam" id="PF04248"/>
    </source>
</evidence>
<dbReference type="PANTHER" id="PTHR34310">
    <property type="entry name" value="DUF427 DOMAIN PROTEIN (AFU_ORTHOLOGUE AFUA_3G02220)"/>
    <property type="match status" value="1"/>
</dbReference>
<evidence type="ECO:0000313" key="3">
    <source>
        <dbReference type="Proteomes" id="UP000274843"/>
    </source>
</evidence>
<dbReference type="InterPro" id="IPR007361">
    <property type="entry name" value="DUF427"/>
</dbReference>
<feature type="domain" description="DUF427" evidence="1">
    <location>
        <begin position="47"/>
        <end position="132"/>
    </location>
</feature>
<gene>
    <name evidence="2" type="ORF">EDD35_5514</name>
</gene>
<keyword evidence="3" id="KW-1185">Reference proteome</keyword>
<dbReference type="Proteomes" id="UP000274843">
    <property type="component" value="Unassembled WGS sequence"/>
</dbReference>
<name>A0A3N2H2G8_9PSEU</name>
<dbReference type="EMBL" id="RKHY01000001">
    <property type="protein sequence ID" value="ROS43112.1"/>
    <property type="molecule type" value="Genomic_DNA"/>
</dbReference>
<proteinExistence type="predicted"/>
<comment type="caution">
    <text evidence="2">The sequence shown here is derived from an EMBL/GenBank/DDBJ whole genome shotgun (WGS) entry which is preliminary data.</text>
</comment>
<sequence length="279" mass="31468">MPRCGPGKWRATCWPGTGNKPAPGVVATGMTTDGRGRVRTEPGTKRVRAVFGGQVVADTLHPLMVWEVPYYPVYYVPREDVRTEYLVATGETAHSPSRGDADVFTVRVGDREAAGAALEYQDSPLEALKGHVRLDFAAMDAWFEEDEEIFVHPRDPRTRVDILASSRHVRIEIDGVTVAESRSPRLLFETGLPTRYYLPKTDVRLDLLEPSDTITRCPYKGEASYYSVRVGDRLHSDVVWYYRSPLPESQKVQGLVAFYDEKVDVYLDGVKQERPKTKF</sequence>
<dbReference type="Gene3D" id="2.170.150.40">
    <property type="entry name" value="Domain of unknown function (DUF427)"/>
    <property type="match status" value="2"/>
</dbReference>
<organism evidence="2 3">
    <name type="scientific">Amycolatopsis thermoflava</name>
    <dbReference type="NCBI Taxonomy" id="84480"/>
    <lineage>
        <taxon>Bacteria</taxon>
        <taxon>Bacillati</taxon>
        <taxon>Actinomycetota</taxon>
        <taxon>Actinomycetes</taxon>
        <taxon>Pseudonocardiales</taxon>
        <taxon>Pseudonocardiaceae</taxon>
        <taxon>Amycolatopsis</taxon>
        <taxon>Amycolatopsis methanolica group</taxon>
    </lineage>
</organism>
<dbReference type="PANTHER" id="PTHR34310:SF9">
    <property type="entry name" value="BLR5716 PROTEIN"/>
    <property type="match status" value="1"/>
</dbReference>
<reference evidence="2 3" key="1">
    <citation type="submission" date="2018-11" db="EMBL/GenBank/DDBJ databases">
        <title>Sequencing the genomes of 1000 actinobacteria strains.</title>
        <authorList>
            <person name="Klenk H.-P."/>
        </authorList>
    </citation>
    <scope>NUCLEOTIDE SEQUENCE [LARGE SCALE GENOMIC DNA]</scope>
    <source>
        <strain evidence="2 3">DSM 44348</strain>
    </source>
</reference>
<feature type="domain" description="DUF427" evidence="1">
    <location>
        <begin position="169"/>
        <end position="261"/>
    </location>
</feature>
<dbReference type="AlphaFoldDB" id="A0A3N2H2G8"/>
<protein>
    <submittedName>
        <fullName evidence="2">Uncharacterized protein (DUF427 family)</fullName>
    </submittedName>
</protein>
<dbReference type="Pfam" id="PF04248">
    <property type="entry name" value="NTP_transf_9"/>
    <property type="match status" value="2"/>
</dbReference>
<evidence type="ECO:0000313" key="2">
    <source>
        <dbReference type="EMBL" id="ROS43112.1"/>
    </source>
</evidence>
<dbReference type="InterPro" id="IPR038694">
    <property type="entry name" value="DUF427_sf"/>
</dbReference>